<reference evidence="2" key="1">
    <citation type="submission" date="2018-02" db="EMBL/GenBank/DDBJ databases">
        <authorList>
            <person name="Cohen D.B."/>
            <person name="Kent A.D."/>
        </authorList>
    </citation>
    <scope>NUCLEOTIDE SEQUENCE</scope>
</reference>
<name>A0A2N9FRL7_FAGSY</name>
<dbReference type="InterPro" id="IPR029472">
    <property type="entry name" value="Copia-like_N"/>
</dbReference>
<proteinExistence type="predicted"/>
<gene>
    <name evidence="2" type="ORF">FSB_LOCUS21249</name>
</gene>
<sequence>MHSVQAMLCSGNDPPITADSIRLIPLLRFVVTTSASLNHINLIACRKCGIAIANAGEVFSEDVVDMAVALLIDVLRKSLPKLLFEFCLEALMASEIVSTKTVSAVNPLNDPPPSSPYYLHANDNSSLMLVNQPLTGDNFHSWFRSMAMGLTIKNKLGFVDGSIEPPKEGINSPLYSLWSRCNTVVITWILNCVSKEIHATMLYKPTAREIWTILRERFSQSNGPQMFQVEQAIGSLTQSQVSVIDYYTKLQGFWEELLNYRPIPICTCIPSCSCGAMKQVFENYQQACLM</sequence>
<evidence type="ECO:0000313" key="2">
    <source>
        <dbReference type="EMBL" id="SPC93367.1"/>
    </source>
</evidence>
<dbReference type="GO" id="GO:0051287">
    <property type="term" value="F:NAD binding"/>
    <property type="evidence" value="ECO:0007669"/>
    <property type="project" value="InterPro"/>
</dbReference>
<organism evidence="2">
    <name type="scientific">Fagus sylvatica</name>
    <name type="common">Beechnut</name>
    <dbReference type="NCBI Taxonomy" id="28930"/>
    <lineage>
        <taxon>Eukaryota</taxon>
        <taxon>Viridiplantae</taxon>
        <taxon>Streptophyta</taxon>
        <taxon>Embryophyta</taxon>
        <taxon>Tracheophyta</taxon>
        <taxon>Spermatophyta</taxon>
        <taxon>Magnoliopsida</taxon>
        <taxon>eudicotyledons</taxon>
        <taxon>Gunneridae</taxon>
        <taxon>Pentapetalae</taxon>
        <taxon>rosids</taxon>
        <taxon>fabids</taxon>
        <taxon>Fagales</taxon>
        <taxon>Fagaceae</taxon>
        <taxon>Fagus</taxon>
    </lineage>
</organism>
<feature type="domain" description="Retrotransposon Copia-like N-terminal" evidence="1">
    <location>
        <begin position="120"/>
        <end position="167"/>
    </location>
</feature>
<dbReference type="GO" id="GO:0016616">
    <property type="term" value="F:oxidoreductase activity, acting on the CH-OH group of donors, NAD or NADP as acceptor"/>
    <property type="evidence" value="ECO:0007669"/>
    <property type="project" value="InterPro"/>
</dbReference>
<dbReference type="Pfam" id="PF14244">
    <property type="entry name" value="Retrotran_gag_3"/>
    <property type="match status" value="1"/>
</dbReference>
<dbReference type="Gene3D" id="3.40.50.720">
    <property type="entry name" value="NAD(P)-binding Rossmann-like Domain"/>
    <property type="match status" value="1"/>
</dbReference>
<accession>A0A2N9FRL7</accession>
<evidence type="ECO:0000259" key="1">
    <source>
        <dbReference type="Pfam" id="PF14244"/>
    </source>
</evidence>
<dbReference type="AlphaFoldDB" id="A0A2N9FRL7"/>
<dbReference type="SUPFAM" id="SSF52283">
    <property type="entry name" value="Formate/glycerate dehydrogenase catalytic domain-like"/>
    <property type="match status" value="1"/>
</dbReference>
<protein>
    <recommendedName>
        <fullName evidence="1">Retrotransposon Copia-like N-terminal domain-containing protein</fullName>
    </recommendedName>
</protein>
<dbReference type="PANTHER" id="PTHR37610:SF97">
    <property type="entry name" value="RETROTRANSPOSON GAG DOMAIN-CONTAINING PROTEIN"/>
    <property type="match status" value="1"/>
</dbReference>
<dbReference type="EMBL" id="OIVN01001386">
    <property type="protein sequence ID" value="SPC93367.1"/>
    <property type="molecule type" value="Genomic_DNA"/>
</dbReference>
<dbReference type="PANTHER" id="PTHR37610">
    <property type="entry name" value="CCHC-TYPE DOMAIN-CONTAINING PROTEIN"/>
    <property type="match status" value="1"/>
</dbReference>